<keyword evidence="2" id="KW-1185">Reference proteome</keyword>
<dbReference type="Proteomes" id="UP000251995">
    <property type="component" value="Chromosome"/>
</dbReference>
<dbReference type="AlphaFoldDB" id="A0A344UVT5"/>
<dbReference type="OrthoDB" id="3731972at2"/>
<protein>
    <recommendedName>
        <fullName evidence="3">DUF1877 family protein</fullName>
    </recommendedName>
</protein>
<name>A0A344UVT5_9ACTN</name>
<organism evidence="1 2">
    <name type="scientific">Acidipropionibacterium virtanenii</name>
    <dbReference type="NCBI Taxonomy" id="2057246"/>
    <lineage>
        <taxon>Bacteria</taxon>
        <taxon>Bacillati</taxon>
        <taxon>Actinomycetota</taxon>
        <taxon>Actinomycetes</taxon>
        <taxon>Propionibacteriales</taxon>
        <taxon>Propionibacteriaceae</taxon>
        <taxon>Acidipropionibacterium</taxon>
    </lineage>
</organism>
<evidence type="ECO:0000313" key="1">
    <source>
        <dbReference type="EMBL" id="AXE39383.1"/>
    </source>
</evidence>
<dbReference type="RefSeq" id="WP_114045264.1">
    <property type="nucleotide sequence ID" value="NZ_CP025198.1"/>
</dbReference>
<proteinExistence type="predicted"/>
<gene>
    <name evidence="1" type="ORF">JS278_02231</name>
</gene>
<evidence type="ECO:0000313" key="2">
    <source>
        <dbReference type="Proteomes" id="UP000251995"/>
    </source>
</evidence>
<reference evidence="1 2" key="1">
    <citation type="submission" date="2017-12" db="EMBL/GenBank/DDBJ databases">
        <title>The whole genome sequence of the Acidipropionibacterium virtanenii sp. nov. type strain JS278.</title>
        <authorList>
            <person name="Laine P."/>
            <person name="Deptula P."/>
            <person name="Varmanen P."/>
            <person name="Auvinen P."/>
        </authorList>
    </citation>
    <scope>NUCLEOTIDE SEQUENCE [LARGE SCALE GENOMIC DNA]</scope>
    <source>
        <strain evidence="1 2">JS278</strain>
    </source>
</reference>
<evidence type="ECO:0008006" key="3">
    <source>
        <dbReference type="Google" id="ProtNLM"/>
    </source>
</evidence>
<dbReference type="Gene3D" id="3.40.1760.10">
    <property type="entry name" value="YfbM-like super family"/>
    <property type="match status" value="1"/>
</dbReference>
<dbReference type="EMBL" id="CP025198">
    <property type="protein sequence ID" value="AXE39383.1"/>
    <property type="molecule type" value="Genomic_DNA"/>
</dbReference>
<accession>A0A344UVT5</accession>
<dbReference type="KEGG" id="acij:JS278_02231"/>
<sequence length="166" mass="19083">MGIRYYAYPVPLERIPAALIDPATAIPYDPFMTSFMPRFEDGLSATPSNDPYDDLYLDKVWSWVGHLFATDWCEPDRPAYELFKGNATTVDIGWIPWEQFIGPDELRPIAQDLNSVGPAEVDALVESSKYHFKKEEGEWILELLRETQEFVRRRVERGEGMAIHIG</sequence>
<dbReference type="InterPro" id="IPR035944">
    <property type="entry name" value="YfbM-like_sf"/>
</dbReference>